<dbReference type="EMBL" id="JBHMEC010000017">
    <property type="protein sequence ID" value="MFB9150474.1"/>
    <property type="molecule type" value="Genomic_DNA"/>
</dbReference>
<evidence type="ECO:0008006" key="3">
    <source>
        <dbReference type="Google" id="ProtNLM"/>
    </source>
</evidence>
<protein>
    <recommendedName>
        <fullName evidence="3">DUF2917 domain-containing protein</fullName>
    </recommendedName>
</protein>
<proteinExistence type="predicted"/>
<accession>A0ABV5I2E3</accession>
<dbReference type="Proteomes" id="UP001589670">
    <property type="component" value="Unassembled WGS sequence"/>
</dbReference>
<dbReference type="RefSeq" id="WP_377070011.1">
    <property type="nucleotide sequence ID" value="NZ_JBHMEC010000017.1"/>
</dbReference>
<keyword evidence="2" id="KW-1185">Reference proteome</keyword>
<evidence type="ECO:0000313" key="2">
    <source>
        <dbReference type="Proteomes" id="UP001589670"/>
    </source>
</evidence>
<gene>
    <name evidence="1" type="ORF">ACFFU4_12020</name>
</gene>
<evidence type="ECO:0000313" key="1">
    <source>
        <dbReference type="EMBL" id="MFB9150474.1"/>
    </source>
</evidence>
<comment type="caution">
    <text evidence="1">The sequence shown here is derived from an EMBL/GenBank/DDBJ whole genome shotgun (WGS) entry which is preliminary data.</text>
</comment>
<organism evidence="1 2">
    <name type="scientific">Roseovarius ramblicola</name>
    <dbReference type="NCBI Taxonomy" id="2022336"/>
    <lineage>
        <taxon>Bacteria</taxon>
        <taxon>Pseudomonadati</taxon>
        <taxon>Pseudomonadota</taxon>
        <taxon>Alphaproteobacteria</taxon>
        <taxon>Rhodobacterales</taxon>
        <taxon>Roseobacteraceae</taxon>
        <taxon>Roseovarius</taxon>
    </lineage>
</organism>
<sequence>MLGLVLWCDGATRRALIWCEDQGDLAWYEAGREEAAPVGAGDLVYVEVSAARGLRRAQGLRLVARGVAWDLPRQVSRAATG</sequence>
<reference evidence="1 2" key="1">
    <citation type="submission" date="2024-09" db="EMBL/GenBank/DDBJ databases">
        <authorList>
            <person name="Sun Q."/>
            <person name="Mori K."/>
        </authorList>
    </citation>
    <scope>NUCLEOTIDE SEQUENCE [LARGE SCALE GENOMIC DNA]</scope>
    <source>
        <strain evidence="1 2">CECT 9424</strain>
    </source>
</reference>
<name>A0ABV5I2E3_9RHOB</name>